<gene>
    <name evidence="2" type="ORF">P3T76_005579</name>
</gene>
<name>A0AAD9GQM2_9STRA</name>
<dbReference type="Proteomes" id="UP001259832">
    <property type="component" value="Unassembled WGS sequence"/>
</dbReference>
<feature type="compositionally biased region" description="Basic residues" evidence="1">
    <location>
        <begin position="115"/>
        <end position="127"/>
    </location>
</feature>
<sequence length="141" mass="16014">MTTKEEAIDLLSSSDELSDADEAPIAQKASATREQPAIELFPGARQQPIYNDEDFVDLTLSDDDEPDEGNSQEPGTRRGEKRKVVDAEEKILTYAERIAKQRCIKPKNNPWGTKSSRKRVYQARRKPVRDSKHIYHAKTTV</sequence>
<proteinExistence type="predicted"/>
<dbReference type="AlphaFoldDB" id="A0AAD9GQM2"/>
<protein>
    <submittedName>
        <fullName evidence="2">Uncharacterized protein</fullName>
    </submittedName>
</protein>
<feature type="region of interest" description="Disordered" evidence="1">
    <location>
        <begin position="105"/>
        <end position="141"/>
    </location>
</feature>
<reference evidence="2" key="1">
    <citation type="submission" date="2023-08" db="EMBL/GenBank/DDBJ databases">
        <title>Reference Genome Resource for the Citrus Pathogen Phytophthora citrophthora.</title>
        <authorList>
            <person name="Moller H."/>
            <person name="Coetzee B."/>
            <person name="Rose L.J."/>
            <person name="Van Niekerk J.M."/>
        </authorList>
    </citation>
    <scope>NUCLEOTIDE SEQUENCE</scope>
    <source>
        <strain evidence="2">STE-U-9442</strain>
    </source>
</reference>
<organism evidence="2 3">
    <name type="scientific">Phytophthora citrophthora</name>
    <dbReference type="NCBI Taxonomy" id="4793"/>
    <lineage>
        <taxon>Eukaryota</taxon>
        <taxon>Sar</taxon>
        <taxon>Stramenopiles</taxon>
        <taxon>Oomycota</taxon>
        <taxon>Peronosporomycetes</taxon>
        <taxon>Peronosporales</taxon>
        <taxon>Peronosporaceae</taxon>
        <taxon>Phytophthora</taxon>
    </lineage>
</organism>
<evidence type="ECO:0000313" key="2">
    <source>
        <dbReference type="EMBL" id="KAK1942942.1"/>
    </source>
</evidence>
<evidence type="ECO:0000256" key="1">
    <source>
        <dbReference type="SAM" id="MobiDB-lite"/>
    </source>
</evidence>
<keyword evidence="3" id="KW-1185">Reference proteome</keyword>
<dbReference type="EMBL" id="JASMQC010000008">
    <property type="protein sequence ID" value="KAK1942942.1"/>
    <property type="molecule type" value="Genomic_DNA"/>
</dbReference>
<feature type="region of interest" description="Disordered" evidence="1">
    <location>
        <begin position="1"/>
        <end position="84"/>
    </location>
</feature>
<evidence type="ECO:0000313" key="3">
    <source>
        <dbReference type="Proteomes" id="UP001259832"/>
    </source>
</evidence>
<feature type="compositionally biased region" description="Basic and acidic residues" evidence="1">
    <location>
        <begin position="75"/>
        <end position="84"/>
    </location>
</feature>
<comment type="caution">
    <text evidence="2">The sequence shown here is derived from an EMBL/GenBank/DDBJ whole genome shotgun (WGS) entry which is preliminary data.</text>
</comment>
<accession>A0AAD9GQM2</accession>
<feature type="compositionally biased region" description="Acidic residues" evidence="1">
    <location>
        <begin position="51"/>
        <end position="70"/>
    </location>
</feature>